<evidence type="ECO:0000256" key="1">
    <source>
        <dbReference type="ARBA" id="ARBA00022723"/>
    </source>
</evidence>
<reference evidence="4" key="1">
    <citation type="submission" date="2020-12" db="EMBL/GenBank/DDBJ databases">
        <authorList>
            <person name="Iha C."/>
        </authorList>
    </citation>
    <scope>NUCLEOTIDE SEQUENCE</scope>
</reference>
<evidence type="ECO:0000313" key="5">
    <source>
        <dbReference type="Proteomes" id="UP000708148"/>
    </source>
</evidence>
<dbReference type="PANTHER" id="PTHR11079:SF162">
    <property type="entry name" value="RIBOFLAVIN BIOSYNTHESIS PROTEIN PYRD, CHLOROPLASTIC"/>
    <property type="match status" value="1"/>
</dbReference>
<dbReference type="PROSITE" id="PS00903">
    <property type="entry name" value="CYT_DCMP_DEAMINASES_1"/>
    <property type="match status" value="1"/>
</dbReference>
<evidence type="ECO:0000256" key="2">
    <source>
        <dbReference type="ARBA" id="ARBA00022833"/>
    </source>
</evidence>
<dbReference type="OrthoDB" id="408702at2759"/>
<accession>A0A8S1IZ76</accession>
<keyword evidence="5" id="KW-1185">Reference proteome</keyword>
<sequence>MEFTVSLPQWAVDDLASLKEATYPTAEDRMRPVNAFARKNFEHNTGGPFSAGVFEKDTGKLIVIGVNRVVPSNCSSAHAEVTALSLAQNLLGTWNLGAWPETLQLVVNWRPCAMCYGAVLWSGVKSLVIGGSGGEVEEITGFDEGPIHPEWQKELEKRGVELTDGVLNEECVQVFRDFMAAGREVYNPNRG</sequence>
<keyword evidence="2" id="KW-0862">Zinc</keyword>
<comment type="caution">
    <text evidence="4">The sequence shown here is derived from an EMBL/GenBank/DDBJ whole genome shotgun (WGS) entry which is preliminary data.</text>
</comment>
<dbReference type="AlphaFoldDB" id="A0A8S1IZ76"/>
<protein>
    <recommendedName>
        <fullName evidence="3">CMP/dCMP-type deaminase domain-containing protein</fullName>
    </recommendedName>
</protein>
<name>A0A8S1IZ76_9CHLO</name>
<dbReference type="Proteomes" id="UP000708148">
    <property type="component" value="Unassembled WGS sequence"/>
</dbReference>
<dbReference type="Gene3D" id="3.40.140.10">
    <property type="entry name" value="Cytidine Deaminase, domain 2"/>
    <property type="match status" value="1"/>
</dbReference>
<dbReference type="GO" id="GO:0016787">
    <property type="term" value="F:hydrolase activity"/>
    <property type="evidence" value="ECO:0007669"/>
    <property type="project" value="InterPro"/>
</dbReference>
<dbReference type="InterPro" id="IPR002125">
    <property type="entry name" value="CMP_dCMP_dom"/>
</dbReference>
<dbReference type="PROSITE" id="PS51747">
    <property type="entry name" value="CYT_DCMP_DEAMINASES_2"/>
    <property type="match status" value="1"/>
</dbReference>
<feature type="domain" description="CMP/dCMP-type deaminase" evidence="3">
    <location>
        <begin position="24"/>
        <end position="162"/>
    </location>
</feature>
<dbReference type="InterPro" id="IPR016193">
    <property type="entry name" value="Cytidine_deaminase-like"/>
</dbReference>
<dbReference type="EMBL" id="CAJHUC010000951">
    <property type="protein sequence ID" value="CAD7699082.1"/>
    <property type="molecule type" value="Genomic_DNA"/>
</dbReference>
<dbReference type="PANTHER" id="PTHR11079">
    <property type="entry name" value="CYTOSINE DEAMINASE FAMILY MEMBER"/>
    <property type="match status" value="1"/>
</dbReference>
<gene>
    <name evidence="4" type="ORF">OSTQU699_LOCUS4441</name>
</gene>
<dbReference type="Pfam" id="PF00383">
    <property type="entry name" value="dCMP_cyt_deam_1"/>
    <property type="match status" value="1"/>
</dbReference>
<dbReference type="InterPro" id="IPR016192">
    <property type="entry name" value="APOBEC/CMP_deaminase_Zn-bd"/>
</dbReference>
<evidence type="ECO:0000313" key="4">
    <source>
        <dbReference type="EMBL" id="CAD7699082.1"/>
    </source>
</evidence>
<organism evidence="4 5">
    <name type="scientific">Ostreobium quekettii</name>
    <dbReference type="NCBI Taxonomy" id="121088"/>
    <lineage>
        <taxon>Eukaryota</taxon>
        <taxon>Viridiplantae</taxon>
        <taxon>Chlorophyta</taxon>
        <taxon>core chlorophytes</taxon>
        <taxon>Ulvophyceae</taxon>
        <taxon>TCBD clade</taxon>
        <taxon>Bryopsidales</taxon>
        <taxon>Ostreobineae</taxon>
        <taxon>Ostreobiaceae</taxon>
        <taxon>Ostreobium</taxon>
    </lineage>
</organism>
<dbReference type="CDD" id="cd01285">
    <property type="entry name" value="nucleoside_deaminase"/>
    <property type="match status" value="1"/>
</dbReference>
<evidence type="ECO:0000259" key="3">
    <source>
        <dbReference type="PROSITE" id="PS51747"/>
    </source>
</evidence>
<keyword evidence="1" id="KW-0479">Metal-binding</keyword>
<proteinExistence type="predicted"/>
<dbReference type="SUPFAM" id="SSF53927">
    <property type="entry name" value="Cytidine deaminase-like"/>
    <property type="match status" value="1"/>
</dbReference>
<dbReference type="GO" id="GO:0008270">
    <property type="term" value="F:zinc ion binding"/>
    <property type="evidence" value="ECO:0007669"/>
    <property type="project" value="InterPro"/>
</dbReference>